<reference evidence="1" key="1">
    <citation type="journal article" date="2014" name="Front. Microbiol.">
        <title>High frequency of phylogenetically diverse reductive dehalogenase-homologous genes in deep subseafloor sedimentary metagenomes.</title>
        <authorList>
            <person name="Kawai M."/>
            <person name="Futagami T."/>
            <person name="Toyoda A."/>
            <person name="Takaki Y."/>
            <person name="Nishi S."/>
            <person name="Hori S."/>
            <person name="Arai W."/>
            <person name="Tsubouchi T."/>
            <person name="Morono Y."/>
            <person name="Uchiyama I."/>
            <person name="Ito T."/>
            <person name="Fujiyama A."/>
            <person name="Inagaki F."/>
            <person name="Takami H."/>
        </authorList>
    </citation>
    <scope>NUCLEOTIDE SEQUENCE</scope>
    <source>
        <strain evidence="1">Expedition CK06-06</strain>
    </source>
</reference>
<dbReference type="AlphaFoldDB" id="X1IHM4"/>
<comment type="caution">
    <text evidence="1">The sequence shown here is derived from an EMBL/GenBank/DDBJ whole genome shotgun (WGS) entry which is preliminary data.</text>
</comment>
<gene>
    <name evidence="1" type="ORF">S03H2_40885</name>
</gene>
<organism evidence="1">
    <name type="scientific">marine sediment metagenome</name>
    <dbReference type="NCBI Taxonomy" id="412755"/>
    <lineage>
        <taxon>unclassified sequences</taxon>
        <taxon>metagenomes</taxon>
        <taxon>ecological metagenomes</taxon>
    </lineage>
</organism>
<sequence length="62" mass="7495">HIKLESDDGIFTYPLIIEDYDELTFELFSTIPNPLQIVKFYLDSLSKKVNYVTYDRYLYHKK</sequence>
<evidence type="ECO:0000313" key="1">
    <source>
        <dbReference type="EMBL" id="GAH65624.1"/>
    </source>
</evidence>
<accession>X1IHM4</accession>
<dbReference type="EMBL" id="BARU01025370">
    <property type="protein sequence ID" value="GAH65624.1"/>
    <property type="molecule type" value="Genomic_DNA"/>
</dbReference>
<proteinExistence type="predicted"/>
<name>X1IHM4_9ZZZZ</name>
<feature type="non-terminal residue" evidence="1">
    <location>
        <position position="1"/>
    </location>
</feature>
<protein>
    <submittedName>
        <fullName evidence="1">Uncharacterized protein</fullName>
    </submittedName>
</protein>